<dbReference type="InterPro" id="IPR029479">
    <property type="entry name" value="Nitroreductase"/>
</dbReference>
<dbReference type="EMBL" id="MLAK01000421">
    <property type="protein sequence ID" value="OHT14143.1"/>
    <property type="molecule type" value="Genomic_DNA"/>
</dbReference>
<evidence type="ECO:0000313" key="8">
    <source>
        <dbReference type="Proteomes" id="UP000179807"/>
    </source>
</evidence>
<reference evidence="7" key="1">
    <citation type="submission" date="2016-10" db="EMBL/GenBank/DDBJ databases">
        <authorList>
            <person name="Benchimol M."/>
            <person name="Almeida L.G."/>
            <person name="Vasconcelos A.T."/>
            <person name="Perreira-Neves A."/>
            <person name="Rosa I.A."/>
            <person name="Tasca T."/>
            <person name="Bogo M.R."/>
            <person name="de Souza W."/>
        </authorList>
    </citation>
    <scope>NUCLEOTIDE SEQUENCE [LARGE SCALE GENOMIC DNA]</scope>
    <source>
        <strain evidence="7">K</strain>
    </source>
</reference>
<evidence type="ECO:0000256" key="3">
    <source>
        <dbReference type="ARBA" id="ARBA00022630"/>
    </source>
</evidence>
<keyword evidence="5" id="KW-0560">Oxidoreductase</keyword>
<dbReference type="PANTHER" id="PTHR43673">
    <property type="entry name" value="NAD(P)H NITROREDUCTASE YDGI-RELATED"/>
    <property type="match status" value="1"/>
</dbReference>
<comment type="similarity">
    <text evidence="2">Belongs to the nitroreductase family.</text>
</comment>
<feature type="domain" description="Nitroreductase" evidence="6">
    <location>
        <begin position="7"/>
        <end position="163"/>
    </location>
</feature>
<organism evidence="7 8">
    <name type="scientific">Tritrichomonas foetus</name>
    <dbReference type="NCBI Taxonomy" id="1144522"/>
    <lineage>
        <taxon>Eukaryota</taxon>
        <taxon>Metamonada</taxon>
        <taxon>Parabasalia</taxon>
        <taxon>Tritrichomonadida</taxon>
        <taxon>Tritrichomonadidae</taxon>
        <taxon>Tritrichomonas</taxon>
    </lineage>
</organism>
<dbReference type="InterPro" id="IPR000415">
    <property type="entry name" value="Nitroreductase-like"/>
</dbReference>
<dbReference type="SUPFAM" id="SSF55469">
    <property type="entry name" value="FMN-dependent nitroreductase-like"/>
    <property type="match status" value="1"/>
</dbReference>
<dbReference type="GO" id="GO:0016491">
    <property type="term" value="F:oxidoreductase activity"/>
    <property type="evidence" value="ECO:0007669"/>
    <property type="project" value="UniProtKB-KW"/>
</dbReference>
<dbReference type="CDD" id="cd02062">
    <property type="entry name" value="Nitro_FMN_reductase"/>
    <property type="match status" value="1"/>
</dbReference>
<evidence type="ECO:0000256" key="2">
    <source>
        <dbReference type="ARBA" id="ARBA00007118"/>
    </source>
</evidence>
<accession>A0A1J4KS85</accession>
<protein>
    <submittedName>
        <fullName evidence="7">Nitroreductase family protein</fullName>
    </submittedName>
</protein>
<keyword evidence="3" id="KW-0285">Flavoprotein</keyword>
<dbReference type="VEuPathDB" id="TrichDB:TRFO_03183"/>
<dbReference type="PANTHER" id="PTHR43673:SF2">
    <property type="entry name" value="NITROREDUCTASE"/>
    <property type="match status" value="1"/>
</dbReference>
<sequence>MSLQTLLERRTIRAYDLSYEIPEDVLRQIVEAVQNSPSALNYQGIDLVVCTNREKLMTVCEEVLNSCPEGMRNRFLERQKATGVKNAVMYDAPCVIFLVKSERCQGGFTDIDAGIISMAIMVAAKSVGLDSVCLGSVSVGMTPKVEELLGIQRGACPVGVAIGKARSDAEPVKKEIINKVTYVK</sequence>
<dbReference type="Gene3D" id="3.40.109.10">
    <property type="entry name" value="NADH Oxidase"/>
    <property type="match status" value="1"/>
</dbReference>
<evidence type="ECO:0000256" key="5">
    <source>
        <dbReference type="ARBA" id="ARBA00023002"/>
    </source>
</evidence>
<evidence type="ECO:0000259" key="6">
    <source>
        <dbReference type="Pfam" id="PF00881"/>
    </source>
</evidence>
<dbReference type="OrthoDB" id="41362at2759"/>
<comment type="caution">
    <text evidence="7">The sequence shown here is derived from an EMBL/GenBank/DDBJ whole genome shotgun (WGS) entry which is preliminary data.</text>
</comment>
<evidence type="ECO:0000256" key="4">
    <source>
        <dbReference type="ARBA" id="ARBA00022643"/>
    </source>
</evidence>
<keyword evidence="4" id="KW-0288">FMN</keyword>
<keyword evidence="8" id="KW-1185">Reference proteome</keyword>
<proteinExistence type="inferred from homology"/>
<dbReference type="Proteomes" id="UP000179807">
    <property type="component" value="Unassembled WGS sequence"/>
</dbReference>
<dbReference type="GeneID" id="94825845"/>
<gene>
    <name evidence="7" type="ORF">TRFO_03183</name>
</gene>
<evidence type="ECO:0000256" key="1">
    <source>
        <dbReference type="ARBA" id="ARBA00001917"/>
    </source>
</evidence>
<comment type="cofactor">
    <cofactor evidence="1">
        <name>FMN</name>
        <dbReference type="ChEBI" id="CHEBI:58210"/>
    </cofactor>
</comment>
<evidence type="ECO:0000313" key="7">
    <source>
        <dbReference type="EMBL" id="OHT14143.1"/>
    </source>
</evidence>
<name>A0A1J4KS85_9EUKA</name>
<dbReference type="RefSeq" id="XP_068367279.1">
    <property type="nucleotide sequence ID" value="XM_068491141.1"/>
</dbReference>
<dbReference type="AlphaFoldDB" id="A0A1J4KS85"/>
<dbReference type="Pfam" id="PF00881">
    <property type="entry name" value="Nitroreductase"/>
    <property type="match status" value="1"/>
</dbReference>